<dbReference type="RefSeq" id="WP_136963153.1">
    <property type="nucleotide sequence ID" value="NZ_CP039690.1"/>
</dbReference>
<reference evidence="6 7" key="1">
    <citation type="submission" date="2019-04" db="EMBL/GenBank/DDBJ databases">
        <title>Phreatobacter aquaticus sp. nov.</title>
        <authorList>
            <person name="Choi A."/>
        </authorList>
    </citation>
    <scope>NUCLEOTIDE SEQUENCE [LARGE SCALE GENOMIC DNA]</scope>
    <source>
        <strain evidence="6 7">KCTC 52518</strain>
    </source>
</reference>
<dbReference type="InterPro" id="IPR023772">
    <property type="entry name" value="DNA-bd_HTH_TetR-type_CS"/>
</dbReference>
<gene>
    <name evidence="6" type="ORF">E8M01_27985</name>
</gene>
<feature type="DNA-binding region" description="H-T-H motif" evidence="4">
    <location>
        <begin position="39"/>
        <end position="58"/>
    </location>
</feature>
<keyword evidence="3" id="KW-0804">Transcription</keyword>
<accession>A0A4D7BA83</accession>
<dbReference type="PANTHER" id="PTHR47506:SF3">
    <property type="entry name" value="HTH-TYPE TRANSCRIPTIONAL REGULATOR LMRA"/>
    <property type="match status" value="1"/>
</dbReference>
<evidence type="ECO:0000256" key="3">
    <source>
        <dbReference type="ARBA" id="ARBA00023163"/>
    </source>
</evidence>
<evidence type="ECO:0000259" key="5">
    <source>
        <dbReference type="PROSITE" id="PS50977"/>
    </source>
</evidence>
<dbReference type="InterPro" id="IPR009057">
    <property type="entry name" value="Homeodomain-like_sf"/>
</dbReference>
<dbReference type="PANTHER" id="PTHR47506">
    <property type="entry name" value="TRANSCRIPTIONAL REGULATORY PROTEIN"/>
    <property type="match status" value="1"/>
</dbReference>
<dbReference type="InterPro" id="IPR001647">
    <property type="entry name" value="HTH_TetR"/>
</dbReference>
<name>A0A4D7BA83_9HYPH</name>
<evidence type="ECO:0000313" key="6">
    <source>
        <dbReference type="EMBL" id="QCI67725.1"/>
    </source>
</evidence>
<dbReference type="Proteomes" id="UP000298781">
    <property type="component" value="Chromosome"/>
</dbReference>
<dbReference type="GO" id="GO:0003677">
    <property type="term" value="F:DNA binding"/>
    <property type="evidence" value="ECO:0007669"/>
    <property type="project" value="UniProtKB-UniRule"/>
</dbReference>
<dbReference type="InterPro" id="IPR036271">
    <property type="entry name" value="Tet_transcr_reg_TetR-rel_C_sf"/>
</dbReference>
<keyword evidence="2 4" id="KW-0238">DNA-binding</keyword>
<sequence length="211" mass="22166">MAAPHRRERKRINDPEGLRRRLLDVAFDAFQAGGYHATSIHELMRLAGATGGALHHHFPSKKALGLAVLHERVAAAVEATWIAPVASAASARSGILAVFEAIATGLDERGAVRGCPLNNLALELSLADAEFRAAAEGIFAGWRQALAAKFRAERSDQPETLATFVVAAYSGAMALAKAEQRAAPLRACAGQLALMLGQPGATTTTLQGRPG</sequence>
<dbReference type="AlphaFoldDB" id="A0A4D7BA83"/>
<keyword evidence="1" id="KW-0805">Transcription regulation</keyword>
<protein>
    <submittedName>
        <fullName evidence="6">TetR/AcrR family transcriptional regulator</fullName>
    </submittedName>
</protein>
<dbReference type="EMBL" id="CP039690">
    <property type="protein sequence ID" value="QCI67725.1"/>
    <property type="molecule type" value="Genomic_DNA"/>
</dbReference>
<dbReference type="Pfam" id="PF00440">
    <property type="entry name" value="TetR_N"/>
    <property type="match status" value="1"/>
</dbReference>
<dbReference type="SUPFAM" id="SSF48498">
    <property type="entry name" value="Tetracyclin repressor-like, C-terminal domain"/>
    <property type="match status" value="1"/>
</dbReference>
<proteinExistence type="predicted"/>
<evidence type="ECO:0000256" key="1">
    <source>
        <dbReference type="ARBA" id="ARBA00023015"/>
    </source>
</evidence>
<dbReference type="OrthoDB" id="9809772at2"/>
<dbReference type="KEGG" id="pstg:E8M01_27985"/>
<dbReference type="PRINTS" id="PR00455">
    <property type="entry name" value="HTHTETR"/>
</dbReference>
<evidence type="ECO:0000313" key="7">
    <source>
        <dbReference type="Proteomes" id="UP000298781"/>
    </source>
</evidence>
<feature type="domain" description="HTH tetR-type" evidence="5">
    <location>
        <begin position="16"/>
        <end position="76"/>
    </location>
</feature>
<keyword evidence="7" id="KW-1185">Reference proteome</keyword>
<dbReference type="Gene3D" id="1.10.357.10">
    <property type="entry name" value="Tetracycline Repressor, domain 2"/>
    <property type="match status" value="1"/>
</dbReference>
<organism evidence="6 7">
    <name type="scientific">Phreatobacter stygius</name>
    <dbReference type="NCBI Taxonomy" id="1940610"/>
    <lineage>
        <taxon>Bacteria</taxon>
        <taxon>Pseudomonadati</taxon>
        <taxon>Pseudomonadota</taxon>
        <taxon>Alphaproteobacteria</taxon>
        <taxon>Hyphomicrobiales</taxon>
        <taxon>Phreatobacteraceae</taxon>
        <taxon>Phreatobacter</taxon>
    </lineage>
</organism>
<dbReference type="SUPFAM" id="SSF46689">
    <property type="entry name" value="Homeodomain-like"/>
    <property type="match status" value="1"/>
</dbReference>
<dbReference type="PROSITE" id="PS50977">
    <property type="entry name" value="HTH_TETR_2"/>
    <property type="match status" value="1"/>
</dbReference>
<dbReference type="Pfam" id="PF21993">
    <property type="entry name" value="TetR_C_13_2"/>
    <property type="match status" value="1"/>
</dbReference>
<evidence type="ECO:0000256" key="2">
    <source>
        <dbReference type="ARBA" id="ARBA00023125"/>
    </source>
</evidence>
<dbReference type="PROSITE" id="PS01081">
    <property type="entry name" value="HTH_TETR_1"/>
    <property type="match status" value="1"/>
</dbReference>
<dbReference type="InterPro" id="IPR054156">
    <property type="entry name" value="YxaF_TetR_C"/>
</dbReference>
<evidence type="ECO:0000256" key="4">
    <source>
        <dbReference type="PROSITE-ProRule" id="PRU00335"/>
    </source>
</evidence>